<accession>A0A7W8LF54</accession>
<organism evidence="1 2">
    <name type="scientific">Paraburkholderia youngii</name>
    <dbReference type="NCBI Taxonomy" id="2782701"/>
    <lineage>
        <taxon>Bacteria</taxon>
        <taxon>Pseudomonadati</taxon>
        <taxon>Pseudomonadota</taxon>
        <taxon>Betaproteobacteria</taxon>
        <taxon>Burkholderiales</taxon>
        <taxon>Burkholderiaceae</taxon>
        <taxon>Paraburkholderia</taxon>
    </lineage>
</organism>
<reference evidence="1 2" key="1">
    <citation type="submission" date="2020-08" db="EMBL/GenBank/DDBJ databases">
        <title>Genomic Encyclopedia of Type Strains, Phase IV (KMG-V): Genome sequencing to study the core and pangenomes of soil and plant-associated prokaryotes.</title>
        <authorList>
            <person name="Whitman W."/>
        </authorList>
    </citation>
    <scope>NUCLEOTIDE SEQUENCE [LARGE SCALE GENOMIC DNA]</scope>
    <source>
        <strain evidence="1 2">JPY162</strain>
    </source>
</reference>
<dbReference type="Gene3D" id="1.10.760.10">
    <property type="entry name" value="Cytochrome c-like domain"/>
    <property type="match status" value="1"/>
</dbReference>
<dbReference type="InterPro" id="IPR036909">
    <property type="entry name" value="Cyt_c-like_dom_sf"/>
</dbReference>
<dbReference type="GO" id="GO:0009055">
    <property type="term" value="F:electron transfer activity"/>
    <property type="evidence" value="ECO:0007669"/>
    <property type="project" value="InterPro"/>
</dbReference>
<comment type="caution">
    <text evidence="1">The sequence shown here is derived from an EMBL/GenBank/DDBJ whole genome shotgun (WGS) entry which is preliminary data.</text>
</comment>
<protein>
    <submittedName>
        <fullName evidence="1">Uncharacterized protein</fullName>
    </submittedName>
</protein>
<dbReference type="EMBL" id="JACHDE010000046">
    <property type="protein sequence ID" value="MBB5405861.1"/>
    <property type="molecule type" value="Genomic_DNA"/>
</dbReference>
<gene>
    <name evidence="1" type="ORF">HDG41_007959</name>
</gene>
<sequence>MGGIAQVLNIRGAWGNNAQPVTANDVATLRSELHK</sequence>
<evidence type="ECO:0000313" key="2">
    <source>
        <dbReference type="Proteomes" id="UP000592820"/>
    </source>
</evidence>
<dbReference type="AlphaFoldDB" id="A0A7W8LF54"/>
<proteinExistence type="predicted"/>
<name>A0A7W8LF54_9BURK</name>
<evidence type="ECO:0000313" key="1">
    <source>
        <dbReference type="EMBL" id="MBB5405861.1"/>
    </source>
</evidence>
<dbReference type="GO" id="GO:0020037">
    <property type="term" value="F:heme binding"/>
    <property type="evidence" value="ECO:0007669"/>
    <property type="project" value="InterPro"/>
</dbReference>
<dbReference type="Proteomes" id="UP000592820">
    <property type="component" value="Unassembled WGS sequence"/>
</dbReference>